<dbReference type="GO" id="GO:0051537">
    <property type="term" value="F:2 iron, 2 sulfur cluster binding"/>
    <property type="evidence" value="ECO:0007669"/>
    <property type="project" value="UniProtKB-KW"/>
</dbReference>
<dbReference type="SUPFAM" id="SSF54292">
    <property type="entry name" value="2Fe-2S ferredoxin-like"/>
    <property type="match status" value="1"/>
</dbReference>
<dbReference type="SUPFAM" id="SSF53920">
    <property type="entry name" value="Fe-only hydrogenase"/>
    <property type="match status" value="1"/>
</dbReference>
<keyword evidence="11" id="KW-0520">NAD</keyword>
<dbReference type="Gene3D" id="3.30.70.20">
    <property type="match status" value="1"/>
</dbReference>
<sequence length="586" mass="64563">MPVTITINGKDYSVKEDQSILEACREVGMDIPTLCYHPALSVVGSCRVCVVEVEGARNLSPACATQVADGMKIKTNSERVNKAVRFNLGLLLSNHPNDCMTCDVNGRCEFQDLIYQYDVKDMFPKTLRNVSYDTSSPSLFRDMNKCIDCGRCVRACDELQGLSILSPVNRGYHVLPLPALGAPIAATDCINCGQCSAVCPVGAITERMEFRDVVAELKRHDKVLIAQTAPSVRVALAEEFGELPGTVSTGKMVAALRKLGFDYVFDTNFSADLTILEEGSELLERVKEGGKFPMFTSCCPGWVNMMEKLYPEYTENLSTAKSPQEMMSALVKTFFAEKIGKRPEDIYLVSIMPCTAKKDEKGRDTLQVRGAQSTDAVLVTRELGKLIKMHKIPFESLEEEEYDNPLGISTGAAAIFGATGGVMEAALRTAYEVYTGEELPRLDFDFARGFEGVKEAEIEMKGTKVKVAIAHGGSNVVKLMDKIRSGEAFYHFVEIMACPGGCIGGGGQPKSSVPGYLEKRMEAIYSIDKSSKIRKSHENPGILKLYEEYLEKPLGHLSHELLHTHYKNNSKSVIERKKELEEIAKG</sequence>
<reference evidence="18" key="1">
    <citation type="journal article" date="2015" name="MBio">
        <title>Genome-Resolved Metagenomic Analysis Reveals Roles for Candidate Phyla and Other Microbial Community Members in Biogeochemical Transformations in Oil Reservoirs.</title>
        <authorList>
            <person name="Hu P."/>
            <person name="Tom L."/>
            <person name="Singh A."/>
            <person name="Thomas B.C."/>
            <person name="Baker B.J."/>
            <person name="Piceno Y.M."/>
            <person name="Andersen G.L."/>
            <person name="Banfield J.F."/>
        </authorList>
    </citation>
    <scope>NUCLEOTIDE SEQUENCE [LARGE SCALE GENOMIC DNA]</scope>
</reference>
<evidence type="ECO:0000256" key="9">
    <source>
        <dbReference type="ARBA" id="ARBA00023004"/>
    </source>
</evidence>
<dbReference type="InterPro" id="IPR036991">
    <property type="entry name" value="Fe_hydrogenase_ssu_sf"/>
</dbReference>
<dbReference type="SMART" id="SM00929">
    <property type="entry name" value="NADH-G_4Fe-4S_3"/>
    <property type="match status" value="1"/>
</dbReference>
<dbReference type="CDD" id="cd00207">
    <property type="entry name" value="fer2"/>
    <property type="match status" value="1"/>
</dbReference>
<evidence type="ECO:0000256" key="4">
    <source>
        <dbReference type="ARBA" id="ARBA00022485"/>
    </source>
</evidence>
<evidence type="ECO:0000256" key="3">
    <source>
        <dbReference type="ARBA" id="ARBA00005404"/>
    </source>
</evidence>
<keyword evidence="8" id="KW-1278">Translocase</keyword>
<keyword evidence="10" id="KW-0411">Iron-sulfur</keyword>
<dbReference type="PROSITE" id="PS51379">
    <property type="entry name" value="4FE4S_FER_2"/>
    <property type="match status" value="2"/>
</dbReference>
<dbReference type="FunFam" id="3.30.70.20:FF:000035">
    <property type="entry name" value="Iron hydrogenase 1"/>
    <property type="match status" value="1"/>
</dbReference>
<dbReference type="InterPro" id="IPR017900">
    <property type="entry name" value="4Fe4S_Fe_S_CS"/>
</dbReference>
<proteinExistence type="inferred from homology"/>
<dbReference type="Pfam" id="PF13510">
    <property type="entry name" value="Fer2_4"/>
    <property type="match status" value="1"/>
</dbReference>
<keyword evidence="4" id="KW-0004">4Fe-4S</keyword>
<accession>A0A101HPF0</accession>
<dbReference type="SMART" id="SM00902">
    <property type="entry name" value="Fe_hyd_SSU"/>
    <property type="match status" value="1"/>
</dbReference>
<dbReference type="PROSITE" id="PS51839">
    <property type="entry name" value="4FE4S_HC3"/>
    <property type="match status" value="1"/>
</dbReference>
<evidence type="ECO:0000259" key="16">
    <source>
        <dbReference type="PROSITE" id="PS51839"/>
    </source>
</evidence>
<dbReference type="PATRIC" id="fig|1184387.3.peg.1245"/>
<dbReference type="Pfam" id="PF12838">
    <property type="entry name" value="Fer4_7"/>
    <property type="match status" value="1"/>
</dbReference>
<dbReference type="Gene3D" id="3.10.20.740">
    <property type="match status" value="1"/>
</dbReference>
<dbReference type="InterPro" id="IPR017896">
    <property type="entry name" value="4Fe4S_Fe-S-bd"/>
</dbReference>
<feature type="domain" description="2Fe-2S ferredoxin-type" evidence="14">
    <location>
        <begin position="1"/>
        <end position="79"/>
    </location>
</feature>
<dbReference type="InterPro" id="IPR013352">
    <property type="entry name" value="Fe_hydrogenase_subset"/>
</dbReference>
<keyword evidence="9" id="KW-0408">Iron</keyword>
<dbReference type="Pfam" id="PF02256">
    <property type="entry name" value="Fe_hyd_SSU"/>
    <property type="match status" value="1"/>
</dbReference>
<dbReference type="InterPro" id="IPR004108">
    <property type="entry name" value="Fe_hydrogenase_lsu_C"/>
</dbReference>
<comment type="caution">
    <text evidence="17">The sequence shown here is derived from an EMBL/GenBank/DDBJ whole genome shotgun (WGS) entry which is preliminary data.</text>
</comment>
<dbReference type="Proteomes" id="UP000054092">
    <property type="component" value="Unassembled WGS sequence"/>
</dbReference>
<evidence type="ECO:0000313" key="17">
    <source>
        <dbReference type="EMBL" id="KUK80646.1"/>
    </source>
</evidence>
<dbReference type="InterPro" id="IPR000283">
    <property type="entry name" value="NADH_UbQ_OxRdtase_75kDa_su_CS"/>
</dbReference>
<evidence type="ECO:0000256" key="6">
    <source>
        <dbReference type="ARBA" id="ARBA00022723"/>
    </source>
</evidence>
<dbReference type="PROSITE" id="PS51085">
    <property type="entry name" value="2FE2S_FER_2"/>
    <property type="match status" value="1"/>
</dbReference>
<evidence type="ECO:0000256" key="1">
    <source>
        <dbReference type="ARBA" id="ARBA00001966"/>
    </source>
</evidence>
<keyword evidence="7" id="KW-0677">Repeat</keyword>
<keyword evidence="6" id="KW-0479">Metal-binding</keyword>
<dbReference type="PANTHER" id="PTHR11615">
    <property type="entry name" value="NITRATE, FORMATE, IRON DEHYDROGENASE"/>
    <property type="match status" value="1"/>
</dbReference>
<evidence type="ECO:0000256" key="7">
    <source>
        <dbReference type="ARBA" id="ARBA00022737"/>
    </source>
</evidence>
<dbReference type="SUPFAM" id="SSF54862">
    <property type="entry name" value="4Fe-4S ferredoxins"/>
    <property type="match status" value="1"/>
</dbReference>
<protein>
    <submittedName>
        <fullName evidence="17">Hydrogenase, Fe-only</fullName>
    </submittedName>
</protein>
<evidence type="ECO:0000256" key="10">
    <source>
        <dbReference type="ARBA" id="ARBA00023014"/>
    </source>
</evidence>
<organism evidence="17 18">
    <name type="scientific">Mesotoga prima</name>
    <dbReference type="NCBI Taxonomy" id="1184387"/>
    <lineage>
        <taxon>Bacteria</taxon>
        <taxon>Thermotogati</taxon>
        <taxon>Thermotogota</taxon>
        <taxon>Thermotogae</taxon>
        <taxon>Kosmotogales</taxon>
        <taxon>Kosmotogaceae</taxon>
        <taxon>Mesotoga</taxon>
    </lineage>
</organism>
<dbReference type="InterPro" id="IPR049830">
    <property type="entry name" value="HndD"/>
</dbReference>
<feature type="domain" description="4Fe-4S ferredoxin-type" evidence="15">
    <location>
        <begin position="181"/>
        <end position="209"/>
    </location>
</feature>
<dbReference type="Pfam" id="PF02906">
    <property type="entry name" value="Fe_hyd_lg_C"/>
    <property type="match status" value="1"/>
</dbReference>
<dbReference type="NCBIfam" id="TIGR02512">
    <property type="entry name" value="FeFe_hydrog_A"/>
    <property type="match status" value="1"/>
</dbReference>
<dbReference type="Gene3D" id="4.10.260.20">
    <property type="entry name" value="Iron hydrogenase, small subunit"/>
    <property type="match status" value="1"/>
</dbReference>
<dbReference type="GO" id="GO:0016020">
    <property type="term" value="C:membrane"/>
    <property type="evidence" value="ECO:0007669"/>
    <property type="project" value="UniProtKB-SubCell"/>
</dbReference>
<dbReference type="InterPro" id="IPR036010">
    <property type="entry name" value="2Fe-2S_ferredoxin-like_sf"/>
</dbReference>
<gene>
    <name evidence="17" type="ORF">XD94_0853</name>
</gene>
<dbReference type="Gene3D" id="3.40.950.10">
    <property type="entry name" value="Fe-only Hydrogenase (Larger Subunit), Chain L, domain 3"/>
    <property type="match status" value="1"/>
</dbReference>
<dbReference type="EMBL" id="LGGP01000128">
    <property type="protein sequence ID" value="KUK80646.1"/>
    <property type="molecule type" value="Genomic_DNA"/>
</dbReference>
<dbReference type="FunFam" id="4.10.260.20:FF:000001">
    <property type="entry name" value="NADP-reducing hydrogenase subunit HndD"/>
    <property type="match status" value="1"/>
</dbReference>
<dbReference type="GO" id="GO:0008137">
    <property type="term" value="F:NADH dehydrogenase (ubiquinone) activity"/>
    <property type="evidence" value="ECO:0007669"/>
    <property type="project" value="InterPro"/>
</dbReference>
<dbReference type="NCBIfam" id="NF040763">
    <property type="entry name" value="FeFe_hydrog_A6"/>
    <property type="match status" value="1"/>
</dbReference>
<dbReference type="GO" id="GO:0042773">
    <property type="term" value="P:ATP synthesis coupled electron transport"/>
    <property type="evidence" value="ECO:0007669"/>
    <property type="project" value="InterPro"/>
</dbReference>
<comment type="cofactor">
    <cofactor evidence="13">
        <name>[2Fe-2S] cluster</name>
        <dbReference type="ChEBI" id="CHEBI:190135"/>
    </cofactor>
</comment>
<evidence type="ECO:0000256" key="8">
    <source>
        <dbReference type="ARBA" id="ARBA00022967"/>
    </source>
</evidence>
<dbReference type="FunFam" id="3.10.20.740:FF:000004">
    <property type="entry name" value="NADH-quinone oxidoreductase"/>
    <property type="match status" value="1"/>
</dbReference>
<evidence type="ECO:0000259" key="15">
    <source>
        <dbReference type="PROSITE" id="PS51379"/>
    </source>
</evidence>
<dbReference type="Pfam" id="PF10588">
    <property type="entry name" value="NADH-G_4Fe-4S_3"/>
    <property type="match status" value="1"/>
</dbReference>
<evidence type="ECO:0000256" key="11">
    <source>
        <dbReference type="ARBA" id="ARBA00023027"/>
    </source>
</evidence>
<dbReference type="InterPro" id="IPR050340">
    <property type="entry name" value="Cytosolic_Fe-S_CAF"/>
</dbReference>
<dbReference type="InterPro" id="IPR009016">
    <property type="entry name" value="Fe_hydrogenase"/>
</dbReference>
<name>A0A101HPF0_9BACT</name>
<keyword evidence="5" id="KW-0001">2Fe-2S</keyword>
<comment type="similarity">
    <text evidence="3">Belongs to the complex I 75 kDa subunit family.</text>
</comment>
<evidence type="ECO:0000256" key="5">
    <source>
        <dbReference type="ARBA" id="ARBA00022714"/>
    </source>
</evidence>
<dbReference type="PROSITE" id="PS00198">
    <property type="entry name" value="4FE4S_FER_1"/>
    <property type="match status" value="1"/>
</dbReference>
<comment type="subcellular location">
    <subcellularLocation>
        <location evidence="2">Membrane</location>
    </subcellularLocation>
</comment>
<dbReference type="PROSITE" id="PS00641">
    <property type="entry name" value="COMPLEX1_75K_1"/>
    <property type="match status" value="1"/>
</dbReference>
<dbReference type="InterPro" id="IPR019574">
    <property type="entry name" value="NADH_UbQ_OxRdtase_Gsu_4Fe4S-bd"/>
</dbReference>
<keyword evidence="12" id="KW-0472">Membrane</keyword>
<comment type="cofactor">
    <cofactor evidence="1">
        <name>[4Fe-4S] cluster</name>
        <dbReference type="ChEBI" id="CHEBI:49883"/>
    </cofactor>
</comment>
<dbReference type="GO" id="GO:0005506">
    <property type="term" value="F:iron ion binding"/>
    <property type="evidence" value="ECO:0007669"/>
    <property type="project" value="InterPro"/>
</dbReference>
<evidence type="ECO:0000256" key="13">
    <source>
        <dbReference type="ARBA" id="ARBA00034078"/>
    </source>
</evidence>
<evidence type="ECO:0000313" key="18">
    <source>
        <dbReference type="Proteomes" id="UP000054092"/>
    </source>
</evidence>
<feature type="domain" description="4Fe-4S His(Cys)3-ligated-type" evidence="16">
    <location>
        <begin position="79"/>
        <end position="118"/>
    </location>
</feature>
<evidence type="ECO:0000256" key="2">
    <source>
        <dbReference type="ARBA" id="ARBA00004370"/>
    </source>
</evidence>
<feature type="domain" description="4Fe-4S ferredoxin-type" evidence="15">
    <location>
        <begin position="137"/>
        <end position="167"/>
    </location>
</feature>
<dbReference type="Gene3D" id="3.40.50.1780">
    <property type="match status" value="1"/>
</dbReference>
<dbReference type="InterPro" id="IPR003149">
    <property type="entry name" value="Fe_hydrogenase_ssu"/>
</dbReference>
<evidence type="ECO:0000259" key="14">
    <source>
        <dbReference type="PROSITE" id="PS51085"/>
    </source>
</evidence>
<dbReference type="GO" id="GO:0008901">
    <property type="term" value="F:ferredoxin hydrogenase activity"/>
    <property type="evidence" value="ECO:0007669"/>
    <property type="project" value="InterPro"/>
</dbReference>
<dbReference type="GO" id="GO:0051539">
    <property type="term" value="F:4 iron, 4 sulfur cluster binding"/>
    <property type="evidence" value="ECO:0007669"/>
    <property type="project" value="UniProtKB-KW"/>
</dbReference>
<dbReference type="InterPro" id="IPR001041">
    <property type="entry name" value="2Fe-2S_ferredoxin-type"/>
</dbReference>
<evidence type="ECO:0000256" key="12">
    <source>
        <dbReference type="ARBA" id="ARBA00023136"/>
    </source>
</evidence>
<dbReference type="AlphaFoldDB" id="A0A101HPF0"/>